<evidence type="ECO:0000256" key="12">
    <source>
        <dbReference type="PIRSR" id="PIRSR006246-3"/>
    </source>
</evidence>
<comment type="subunit">
    <text evidence="9">Heterooctamer of four alpha and four beta subunits.</text>
</comment>
<comment type="similarity">
    <text evidence="9">Belongs to the PanD family.</text>
</comment>
<feature type="modified residue" description="Pyruvic acid (Ser)" evidence="9 12">
    <location>
        <position position="26"/>
    </location>
</feature>
<evidence type="ECO:0000256" key="7">
    <source>
        <dbReference type="ARBA" id="ARBA00023270"/>
    </source>
</evidence>
<evidence type="ECO:0000256" key="9">
    <source>
        <dbReference type="HAMAP-Rule" id="MF_00446"/>
    </source>
</evidence>
<protein>
    <recommendedName>
        <fullName evidence="9">Aspartate 1-decarboxylase</fullName>
        <ecNumber evidence="9">4.1.1.11</ecNumber>
    </recommendedName>
    <alternativeName>
        <fullName evidence="9">Aspartate alpha-decarboxylase</fullName>
    </alternativeName>
    <component>
        <recommendedName>
            <fullName evidence="9">Aspartate 1-decarboxylase beta chain</fullName>
        </recommendedName>
    </component>
    <component>
        <recommendedName>
            <fullName evidence="9">Aspartate 1-decarboxylase alpha chain</fullName>
        </recommendedName>
    </component>
</protein>
<comment type="PTM">
    <text evidence="9 12">Is synthesized initially as an inactive proenzyme, which is activated by self-cleavage at a specific serine bond to produce a beta-subunit with a hydroxyl group at its C-terminus and an alpha-subunit with a pyruvoyl group at its N-terminus.</text>
</comment>
<keyword evidence="4 9" id="KW-0068">Autocatalytic cleavage</keyword>
<dbReference type="UniPathway" id="UPA00028">
    <property type="reaction ID" value="UER00002"/>
</dbReference>
<evidence type="ECO:0000256" key="1">
    <source>
        <dbReference type="ARBA" id="ARBA00022490"/>
    </source>
</evidence>
<evidence type="ECO:0000256" key="3">
    <source>
        <dbReference type="ARBA" id="ARBA00022793"/>
    </source>
</evidence>
<keyword evidence="6 9" id="KW-0456">Lyase</keyword>
<evidence type="ECO:0000313" key="14">
    <source>
        <dbReference type="EMBL" id="SPP33153.1"/>
    </source>
</evidence>
<feature type="binding site" evidence="9 11">
    <location>
        <position position="58"/>
    </location>
    <ligand>
        <name>substrate</name>
    </ligand>
</feature>
<dbReference type="EC" id="4.1.1.11" evidence="9"/>
<gene>
    <name evidence="9 14" type="primary">panD</name>
    <name evidence="14" type="ORF">WBAD_0670</name>
</gene>
<keyword evidence="2 9" id="KW-0566">Pantothenate biosynthesis</keyword>
<evidence type="ECO:0000256" key="10">
    <source>
        <dbReference type="PIRSR" id="PIRSR006246-1"/>
    </source>
</evidence>
<keyword evidence="7 9" id="KW-0704">Schiff base</keyword>
<comment type="catalytic activity">
    <reaction evidence="9">
        <text>L-aspartate + H(+) = beta-alanine + CO2</text>
        <dbReference type="Rhea" id="RHEA:19497"/>
        <dbReference type="ChEBI" id="CHEBI:15378"/>
        <dbReference type="ChEBI" id="CHEBI:16526"/>
        <dbReference type="ChEBI" id="CHEBI:29991"/>
        <dbReference type="ChEBI" id="CHEBI:57966"/>
        <dbReference type="EC" id="4.1.1.11"/>
    </reaction>
</comment>
<accession>A0A3B0J7T4</accession>
<dbReference type="EMBL" id="OUNE01000111">
    <property type="protein sequence ID" value="SPP33153.1"/>
    <property type="molecule type" value="Genomic_DNA"/>
</dbReference>
<dbReference type="SUPFAM" id="SSF50692">
    <property type="entry name" value="ADC-like"/>
    <property type="match status" value="1"/>
</dbReference>
<reference evidence="14" key="1">
    <citation type="submission" date="2018-04" db="EMBL/GenBank/DDBJ databases">
        <authorList>
            <person name="Go L.Y."/>
            <person name="Mitchell J.A."/>
        </authorList>
    </citation>
    <scope>NUCLEOTIDE SEQUENCE</scope>
    <source>
        <strain evidence="14">WBAD</strain>
    </source>
</reference>
<evidence type="ECO:0000256" key="5">
    <source>
        <dbReference type="ARBA" id="ARBA00023145"/>
    </source>
</evidence>
<dbReference type="PANTHER" id="PTHR21012:SF0">
    <property type="entry name" value="ASPARTATE 1-DECARBOXYLASE"/>
    <property type="match status" value="1"/>
</dbReference>
<proteinExistence type="inferred from homology"/>
<keyword evidence="3 9" id="KW-0210">Decarboxylase</keyword>
<evidence type="ECO:0000256" key="6">
    <source>
        <dbReference type="ARBA" id="ARBA00023239"/>
    </source>
</evidence>
<dbReference type="GO" id="GO:0015940">
    <property type="term" value="P:pantothenate biosynthetic process"/>
    <property type="evidence" value="ECO:0007669"/>
    <property type="project" value="UniProtKB-UniRule"/>
</dbReference>
<evidence type="ECO:0000256" key="4">
    <source>
        <dbReference type="ARBA" id="ARBA00022813"/>
    </source>
</evidence>
<dbReference type="NCBIfam" id="TIGR00223">
    <property type="entry name" value="panD"/>
    <property type="match status" value="1"/>
</dbReference>
<name>A0A3B0J7T4_9RICK</name>
<comment type="function">
    <text evidence="9">Catalyzes the pyruvoyl-dependent decarboxylation of aspartate to produce beta-alanine.</text>
</comment>
<dbReference type="HAMAP" id="MF_00446">
    <property type="entry name" value="PanD"/>
    <property type="match status" value="1"/>
</dbReference>
<comment type="cofactor">
    <cofactor evidence="9 10">
        <name>pyruvate</name>
        <dbReference type="ChEBI" id="CHEBI:15361"/>
    </cofactor>
    <text evidence="9 10">Binds 1 pyruvoyl group covalently per subunit.</text>
</comment>
<dbReference type="Gene3D" id="2.40.40.20">
    <property type="match status" value="1"/>
</dbReference>
<dbReference type="GO" id="GO:0005829">
    <property type="term" value="C:cytosol"/>
    <property type="evidence" value="ECO:0007669"/>
    <property type="project" value="TreeGrafter"/>
</dbReference>
<comment type="pathway">
    <text evidence="9">Cofactor biosynthesis; (R)-pantothenate biosynthesis; beta-alanine from L-aspartate: step 1/1.</text>
</comment>
<feature type="chain" id="PRO_5017499819" description="Aspartate 1-decarboxylase alpha chain" evidence="9 13">
    <location>
        <begin position="26"/>
        <end position="119"/>
    </location>
</feature>
<feature type="active site" description="Proton donor" evidence="9 10">
    <location>
        <position position="59"/>
    </location>
</feature>
<sequence>MKFRNMLNGKVHRATVTHSDLHYIGSITIDLELMKAANIVPFEFVQVVNITNGNRFETYAIEGNPDSGVIQVNGAAAHLVNVGDLVIIMSYLQVAEPVSKDWKPSVVLVNKSNGIDRII</sequence>
<dbReference type="PANTHER" id="PTHR21012">
    <property type="entry name" value="ASPARTATE 1-DECARBOXYLASE"/>
    <property type="match status" value="1"/>
</dbReference>
<evidence type="ECO:0000256" key="2">
    <source>
        <dbReference type="ARBA" id="ARBA00022655"/>
    </source>
</evidence>
<dbReference type="AlphaFoldDB" id="A0A3B0J7T4"/>
<dbReference type="CDD" id="cd06919">
    <property type="entry name" value="Asp_decarbox"/>
    <property type="match status" value="1"/>
</dbReference>
<evidence type="ECO:0000256" key="11">
    <source>
        <dbReference type="PIRSR" id="PIRSR006246-2"/>
    </source>
</evidence>
<evidence type="ECO:0000256" key="13">
    <source>
        <dbReference type="PIRSR" id="PIRSR006246-5"/>
    </source>
</evidence>
<dbReference type="PIRSF" id="PIRSF006246">
    <property type="entry name" value="Asp_decarbox"/>
    <property type="match status" value="1"/>
</dbReference>
<dbReference type="GO" id="GO:0004068">
    <property type="term" value="F:aspartate 1-decarboxylase activity"/>
    <property type="evidence" value="ECO:0007669"/>
    <property type="project" value="UniProtKB-UniRule"/>
</dbReference>
<dbReference type="InterPro" id="IPR003190">
    <property type="entry name" value="Asp_decarbox"/>
</dbReference>
<feature type="chain" id="PRO_5017499820" description="Aspartate 1-decarboxylase beta chain" evidence="9 13">
    <location>
        <begin position="1"/>
        <end position="25"/>
    </location>
</feature>
<keyword evidence="8 9" id="KW-0670">Pyruvate</keyword>
<dbReference type="InterPro" id="IPR009010">
    <property type="entry name" value="Asp_de-COase-like_dom_sf"/>
</dbReference>
<evidence type="ECO:0000256" key="8">
    <source>
        <dbReference type="ARBA" id="ARBA00023317"/>
    </source>
</evidence>
<dbReference type="GO" id="GO:0006523">
    <property type="term" value="P:alanine biosynthetic process"/>
    <property type="evidence" value="ECO:0007669"/>
    <property type="project" value="InterPro"/>
</dbReference>
<feature type="active site" description="Schiff-base intermediate with substrate; via pyruvic acid" evidence="9 10">
    <location>
        <position position="26"/>
    </location>
</feature>
<feature type="binding site" evidence="9 11">
    <location>
        <begin position="74"/>
        <end position="76"/>
    </location>
    <ligand>
        <name>substrate</name>
    </ligand>
</feature>
<keyword evidence="5 9" id="KW-0865">Zymogen</keyword>
<keyword evidence="1 9" id="KW-0963">Cytoplasm</keyword>
<dbReference type="Pfam" id="PF02261">
    <property type="entry name" value="Asp_decarbox"/>
    <property type="match status" value="1"/>
</dbReference>
<comment type="subcellular location">
    <subcellularLocation>
        <location evidence="9">Cytoplasm</location>
    </subcellularLocation>
</comment>
<organism evidence="14">
    <name type="scientific">Wolbachia endosymbiont of Aleurodicus dispersus</name>
    <dbReference type="NCBI Taxonomy" id="1288877"/>
    <lineage>
        <taxon>Bacteria</taxon>
        <taxon>Pseudomonadati</taxon>
        <taxon>Pseudomonadota</taxon>
        <taxon>Alphaproteobacteria</taxon>
        <taxon>Rickettsiales</taxon>
        <taxon>Anaplasmataceae</taxon>
        <taxon>Wolbachieae</taxon>
        <taxon>Wolbachia</taxon>
    </lineage>
</organism>